<evidence type="ECO:0000313" key="1">
    <source>
        <dbReference type="EMBL" id="AUG30354.1"/>
    </source>
</evidence>
<reference evidence="1 2" key="1">
    <citation type="submission" date="2017-12" db="EMBL/GenBank/DDBJ databases">
        <title>Isolation and characterization of estrogens degradatiion strain Microbacterium hominis SJTG1.</title>
        <authorList>
            <person name="Xiong W."/>
            <person name="Yin C."/>
            <person name="Zheng D."/>
            <person name="Liang R."/>
        </authorList>
    </citation>
    <scope>NUCLEOTIDE SEQUENCE [LARGE SCALE GENOMIC DNA]</scope>
    <source>
        <strain evidence="1 2">SJTG1</strain>
    </source>
</reference>
<organism evidence="1 2">
    <name type="scientific">Microbacterium hominis</name>
    <dbReference type="NCBI Taxonomy" id="162426"/>
    <lineage>
        <taxon>Bacteria</taxon>
        <taxon>Bacillati</taxon>
        <taxon>Actinomycetota</taxon>
        <taxon>Actinomycetes</taxon>
        <taxon>Micrococcales</taxon>
        <taxon>Microbacteriaceae</taxon>
        <taxon>Microbacterium</taxon>
    </lineage>
</organism>
<dbReference type="AlphaFoldDB" id="A0A2K9DWX0"/>
<evidence type="ECO:0000313" key="2">
    <source>
        <dbReference type="Proteomes" id="UP000233276"/>
    </source>
</evidence>
<dbReference type="Proteomes" id="UP000233276">
    <property type="component" value="Chromosome"/>
</dbReference>
<proteinExistence type="predicted"/>
<accession>A0A2K9DWX0</accession>
<name>A0A2K9DWX0_9MICO</name>
<gene>
    <name evidence="1" type="ORF">CXR34_13455</name>
</gene>
<protein>
    <submittedName>
        <fullName evidence="1">Uncharacterized protein</fullName>
    </submittedName>
</protein>
<sequence length="83" mass="9088">MSTTVHCDQCARPFTATRADALTCGAACRQRRRRERLAHRATVAAELLQRQVALHSRALAEGYDVVASDLAALQRDARRALAA</sequence>
<dbReference type="KEGG" id="mhos:CXR34_13455"/>
<dbReference type="EMBL" id="CP025299">
    <property type="protein sequence ID" value="AUG30354.1"/>
    <property type="molecule type" value="Genomic_DNA"/>
</dbReference>